<dbReference type="EMBL" id="CP132353">
    <property type="protein sequence ID" value="WLS78054.1"/>
    <property type="molecule type" value="Genomic_DNA"/>
</dbReference>
<name>A0AA50DHD3_9GAMM</name>
<dbReference type="Pfam" id="PF06519">
    <property type="entry name" value="TolA"/>
    <property type="match status" value="1"/>
</dbReference>
<dbReference type="Proteomes" id="UP001228139">
    <property type="component" value="Chromosome"/>
</dbReference>
<dbReference type="AlphaFoldDB" id="A0AA50DHD3"/>
<protein>
    <submittedName>
        <fullName evidence="1">Cell envelope integrity TolA C-terminal domain-containing protein</fullName>
    </submittedName>
</protein>
<evidence type="ECO:0000313" key="2">
    <source>
        <dbReference type="Proteomes" id="UP001228139"/>
    </source>
</evidence>
<proteinExistence type="predicted"/>
<organism evidence="1 2">
    <name type="scientific">Erwinia pyri</name>
    <dbReference type="NCBI Taxonomy" id="3062598"/>
    <lineage>
        <taxon>Bacteria</taxon>
        <taxon>Pseudomonadati</taxon>
        <taxon>Pseudomonadota</taxon>
        <taxon>Gammaproteobacteria</taxon>
        <taxon>Enterobacterales</taxon>
        <taxon>Erwiniaceae</taxon>
        <taxon>Erwinia</taxon>
    </lineage>
</organism>
<accession>A0AA50DHD3</accession>
<dbReference type="GO" id="GO:0019534">
    <property type="term" value="F:toxin transmembrane transporter activity"/>
    <property type="evidence" value="ECO:0007669"/>
    <property type="project" value="InterPro"/>
</dbReference>
<sequence>MRSAKRNKSLIGGVLMLSLAGCQMPDSPRHPKLPPPGDREIQANAEKACVKPAAGFTHSDCLYFAALQYGIQRNFYDSEQYAGRECILTIRYNEKGHYDVQSTSGDERLCKKAWSTVSSAENLPPPPPGIPKSMILDFKPGG</sequence>
<dbReference type="GO" id="GO:0016020">
    <property type="term" value="C:membrane"/>
    <property type="evidence" value="ECO:0007669"/>
    <property type="project" value="InterPro"/>
</dbReference>
<dbReference type="GO" id="GO:0043213">
    <property type="term" value="P:bacteriocin transport"/>
    <property type="evidence" value="ECO:0007669"/>
    <property type="project" value="InterPro"/>
</dbReference>
<dbReference type="KEGG" id="epi:Q3V30_16505"/>
<dbReference type="SUPFAM" id="SSF74653">
    <property type="entry name" value="TolA/TonB C-terminal domain"/>
    <property type="match status" value="1"/>
</dbReference>
<keyword evidence="2" id="KW-1185">Reference proteome</keyword>
<evidence type="ECO:0000313" key="1">
    <source>
        <dbReference type="EMBL" id="WLS78054.1"/>
    </source>
</evidence>
<gene>
    <name evidence="1" type="ORF">Q3V30_16505</name>
</gene>
<dbReference type="RefSeq" id="WP_306207527.1">
    <property type="nucleotide sequence ID" value="NZ_CP132353.1"/>
</dbReference>
<dbReference type="Gene3D" id="3.30.1150.10">
    <property type="match status" value="1"/>
</dbReference>
<dbReference type="InterPro" id="IPR014161">
    <property type="entry name" value="Tol-Pal_TolA"/>
</dbReference>
<dbReference type="PROSITE" id="PS51257">
    <property type="entry name" value="PROKAR_LIPOPROTEIN"/>
    <property type="match status" value="1"/>
</dbReference>
<reference evidence="1 2" key="1">
    <citation type="submission" date="2023-07" db="EMBL/GenBank/DDBJ databases">
        <title>Pathogenic bacteria of pear tree diseases.</title>
        <authorList>
            <person name="Zhang Z."/>
            <person name="He L."/>
            <person name="Huang R."/>
        </authorList>
    </citation>
    <scope>NUCLEOTIDE SEQUENCE [LARGE SCALE GENOMIC DNA]</scope>
    <source>
        <strain evidence="1 2">DE2</strain>
    </source>
</reference>